<dbReference type="EMBL" id="RJKX01000014">
    <property type="protein sequence ID" value="ROP91212.1"/>
    <property type="molecule type" value="Genomic_DNA"/>
</dbReference>
<proteinExistence type="predicted"/>
<comment type="cofactor">
    <cofactor evidence="1">
        <name>Fe(2+)</name>
        <dbReference type="ChEBI" id="CHEBI:29033"/>
    </cofactor>
</comment>
<dbReference type="AlphaFoldDB" id="A0A3N1LIN7"/>
<dbReference type="SUPFAM" id="SSF51197">
    <property type="entry name" value="Clavaminate synthase-like"/>
    <property type="match status" value="1"/>
</dbReference>
<evidence type="ECO:0000313" key="3">
    <source>
        <dbReference type="Proteomes" id="UP000278222"/>
    </source>
</evidence>
<sequence>MDGSTIGETYRQRGYCAPIPVLSAEDAGHYRTRLEQAEQAIGRTLTREERTKPHLLFGWAAELARHPAILERIEPLIGPDILCWETVLFTKEAGGPEFISWHQDLTYWGLEPGDQVITAWLALSPSTVESGCMRVVPGSHMLDLAPHRDTYDPDNLLSRGQEVAVEVKAGDWVDLVLAPGEMSLHHVNIVHGSDRNRSNDRRIGFAARYFATQVRQKSPRRDSAFLVAGQDRYGHFDLEPAPARDYSDEARTLHAEFRQRRRELQSSL</sequence>
<dbReference type="GO" id="GO:0005506">
    <property type="term" value="F:iron ion binding"/>
    <property type="evidence" value="ECO:0007669"/>
    <property type="project" value="UniProtKB-ARBA"/>
</dbReference>
<dbReference type="OrthoDB" id="9791262at2"/>
<dbReference type="Proteomes" id="UP000278222">
    <property type="component" value="Unassembled WGS sequence"/>
</dbReference>
<gene>
    <name evidence="2" type="ORF">EDC65_3075</name>
</gene>
<keyword evidence="2" id="KW-0560">Oxidoreductase</keyword>
<dbReference type="Gene3D" id="2.60.120.620">
    <property type="entry name" value="q2cbj1_9rhob like domain"/>
    <property type="match status" value="1"/>
</dbReference>
<dbReference type="RefSeq" id="WP_123690910.1">
    <property type="nucleotide sequence ID" value="NZ_AP019700.1"/>
</dbReference>
<protein>
    <submittedName>
        <fullName evidence="2">Phytanoyl-CoA dioxygenase PhyH</fullName>
    </submittedName>
</protein>
<name>A0A3N1LIN7_9PROT</name>
<evidence type="ECO:0000256" key="1">
    <source>
        <dbReference type="ARBA" id="ARBA00001954"/>
    </source>
</evidence>
<comment type="caution">
    <text evidence="2">The sequence shown here is derived from an EMBL/GenBank/DDBJ whole genome shotgun (WGS) entry which is preliminary data.</text>
</comment>
<keyword evidence="3" id="KW-1185">Reference proteome</keyword>
<accession>A0A3N1LIN7</accession>
<organism evidence="2 3">
    <name type="scientific">Stella humosa</name>
    <dbReference type="NCBI Taxonomy" id="94"/>
    <lineage>
        <taxon>Bacteria</taxon>
        <taxon>Pseudomonadati</taxon>
        <taxon>Pseudomonadota</taxon>
        <taxon>Alphaproteobacteria</taxon>
        <taxon>Rhodospirillales</taxon>
        <taxon>Stellaceae</taxon>
        <taxon>Stella</taxon>
    </lineage>
</organism>
<dbReference type="Pfam" id="PF05721">
    <property type="entry name" value="PhyH"/>
    <property type="match status" value="1"/>
</dbReference>
<reference evidence="2 3" key="1">
    <citation type="submission" date="2018-11" db="EMBL/GenBank/DDBJ databases">
        <title>Genomic Encyclopedia of Type Strains, Phase IV (KMG-IV): sequencing the most valuable type-strain genomes for metagenomic binning, comparative biology and taxonomic classification.</title>
        <authorList>
            <person name="Goeker M."/>
        </authorList>
    </citation>
    <scope>NUCLEOTIDE SEQUENCE [LARGE SCALE GENOMIC DNA]</scope>
    <source>
        <strain evidence="2 3">DSM 5900</strain>
    </source>
</reference>
<dbReference type="PANTHER" id="PTHR20883">
    <property type="entry name" value="PHYTANOYL-COA DIOXYGENASE DOMAIN CONTAINING 1"/>
    <property type="match status" value="1"/>
</dbReference>
<dbReference type="GO" id="GO:0016706">
    <property type="term" value="F:2-oxoglutarate-dependent dioxygenase activity"/>
    <property type="evidence" value="ECO:0007669"/>
    <property type="project" value="UniProtKB-ARBA"/>
</dbReference>
<evidence type="ECO:0000313" key="2">
    <source>
        <dbReference type="EMBL" id="ROP91212.1"/>
    </source>
</evidence>
<keyword evidence="2" id="KW-0223">Dioxygenase</keyword>
<dbReference type="InterPro" id="IPR008775">
    <property type="entry name" value="Phytyl_CoA_dOase-like"/>
</dbReference>
<dbReference type="PANTHER" id="PTHR20883:SF48">
    <property type="entry name" value="ECTOINE DIOXYGENASE"/>
    <property type="match status" value="1"/>
</dbReference>